<dbReference type="Proteomes" id="UP000014074">
    <property type="component" value="Unassembled WGS sequence"/>
</dbReference>
<dbReference type="AlphaFoldDB" id="R8B8T2"/>
<organism evidence="1 2">
    <name type="scientific">Phaeoacremonium minimum (strain UCR-PA7)</name>
    <name type="common">Esca disease fungus</name>
    <name type="synonym">Togninia minima</name>
    <dbReference type="NCBI Taxonomy" id="1286976"/>
    <lineage>
        <taxon>Eukaryota</taxon>
        <taxon>Fungi</taxon>
        <taxon>Dikarya</taxon>
        <taxon>Ascomycota</taxon>
        <taxon>Pezizomycotina</taxon>
        <taxon>Sordariomycetes</taxon>
        <taxon>Sordariomycetidae</taxon>
        <taxon>Togniniales</taxon>
        <taxon>Togniniaceae</taxon>
        <taxon>Phaeoacremonium</taxon>
    </lineage>
</organism>
<evidence type="ECO:0000313" key="1">
    <source>
        <dbReference type="EMBL" id="EON95715.1"/>
    </source>
</evidence>
<dbReference type="RefSeq" id="XP_007919509.1">
    <property type="nucleotide sequence ID" value="XM_007921318.1"/>
</dbReference>
<gene>
    <name evidence="1" type="ORF">UCRPA7_8808</name>
</gene>
<dbReference type="HOGENOM" id="CLU_1090648_0_0_1"/>
<name>R8B8T2_PHAM7</name>
<dbReference type="GeneID" id="19329696"/>
<dbReference type="KEGG" id="tmn:UCRPA7_8808"/>
<accession>R8B8T2</accession>
<keyword evidence="2" id="KW-1185">Reference proteome</keyword>
<reference evidence="2" key="1">
    <citation type="journal article" date="2013" name="Genome Announc.">
        <title>Draft genome sequence of the ascomycete Phaeoacremonium aleophilum strain UCR-PA7, a causal agent of the esca disease complex in grapevines.</title>
        <authorList>
            <person name="Blanco-Ulate B."/>
            <person name="Rolshausen P."/>
            <person name="Cantu D."/>
        </authorList>
    </citation>
    <scope>NUCLEOTIDE SEQUENCE [LARGE SCALE GENOMIC DNA]</scope>
    <source>
        <strain evidence="2">UCR-PA7</strain>
    </source>
</reference>
<dbReference type="EMBL" id="KB933378">
    <property type="protein sequence ID" value="EON95715.1"/>
    <property type="molecule type" value="Genomic_DNA"/>
</dbReference>
<protein>
    <submittedName>
        <fullName evidence="1">Uncharacterized protein</fullName>
    </submittedName>
</protein>
<sequence>MAGLATPNPTGGTASGITTESAGVTYKAKSTLTAHMIAECEAVFAIAIKTLNDADPTSGQIASFWRGTFDRWNSSRLPTMPRYKQRQSADSSVEAGTFSCDLPLGKSEEVQEQPLAGCPAFVKVHVGGPAKALGWLWVDSANQTASTAYIDFYDDQPMHAYTQDAMIQYDKAELARLALWNCKLAIYMVRRRINHWTKNGCPSAVGGEDSLMAKMEQIVLCRELLPVYTALAQNILDTDDSGGIPAPAPTFPVSW</sequence>
<dbReference type="OrthoDB" id="5237932at2759"/>
<evidence type="ECO:0000313" key="2">
    <source>
        <dbReference type="Proteomes" id="UP000014074"/>
    </source>
</evidence>
<proteinExistence type="predicted"/>